<keyword evidence="4" id="KW-1185">Reference proteome</keyword>
<accession>A0A9P4NJ93</accession>
<dbReference type="AlphaFoldDB" id="A0A9P4NJ93"/>
<dbReference type="Proteomes" id="UP000800235">
    <property type="component" value="Unassembled WGS sequence"/>
</dbReference>
<dbReference type="OrthoDB" id="5421909at2759"/>
<keyword evidence="2" id="KW-0732">Signal</keyword>
<feature type="region of interest" description="Disordered" evidence="1">
    <location>
        <begin position="83"/>
        <end position="113"/>
    </location>
</feature>
<dbReference type="SUPFAM" id="SSF49503">
    <property type="entry name" value="Cupredoxins"/>
    <property type="match status" value="1"/>
</dbReference>
<dbReference type="InterPro" id="IPR008972">
    <property type="entry name" value="Cupredoxin"/>
</dbReference>
<feature type="compositionally biased region" description="Basic residues" evidence="1">
    <location>
        <begin position="199"/>
        <end position="228"/>
    </location>
</feature>
<feature type="chain" id="PRO_5040163228" evidence="2">
    <location>
        <begin position="18"/>
        <end position="228"/>
    </location>
</feature>
<evidence type="ECO:0000256" key="2">
    <source>
        <dbReference type="SAM" id="SignalP"/>
    </source>
</evidence>
<evidence type="ECO:0000313" key="3">
    <source>
        <dbReference type="EMBL" id="KAF2423607.1"/>
    </source>
</evidence>
<protein>
    <submittedName>
        <fullName evidence="3">Uncharacterized protein</fullName>
    </submittedName>
</protein>
<dbReference type="Gene3D" id="2.60.40.420">
    <property type="entry name" value="Cupredoxins - blue copper proteins"/>
    <property type="match status" value="1"/>
</dbReference>
<sequence>MHFTKATLMGLVPVTLAANIPVMVGPGGGLTFSPNTVNADVGDVIVYSFATQNHTVTAGTPGQGCKPSGQFNSGFVPAPGAAAAAGGNGGGKGKKAKKAKKAKKGGNQARGDNNIFLPRQNNLPTFSVPVTSTDPITVYCAQAQHCQAGMVMVINPTQDGATSLAAYQKVSAKAKTNTVADGVNGGTLANVQGQNAGKGAKKAKKAKGGAKKAKKAKAGKAGKRAKGN</sequence>
<dbReference type="EMBL" id="MU007080">
    <property type="protein sequence ID" value="KAF2423607.1"/>
    <property type="molecule type" value="Genomic_DNA"/>
</dbReference>
<gene>
    <name evidence="3" type="ORF">EJ08DRAFT_664326</name>
</gene>
<dbReference type="InterPro" id="IPR052953">
    <property type="entry name" value="Ser-rich/MCO-related"/>
</dbReference>
<dbReference type="PANTHER" id="PTHR34883">
    <property type="entry name" value="SERINE-RICH PROTEIN, PUTATIVE-RELATED-RELATED"/>
    <property type="match status" value="1"/>
</dbReference>
<evidence type="ECO:0000256" key="1">
    <source>
        <dbReference type="SAM" id="MobiDB-lite"/>
    </source>
</evidence>
<organism evidence="3 4">
    <name type="scientific">Tothia fuscella</name>
    <dbReference type="NCBI Taxonomy" id="1048955"/>
    <lineage>
        <taxon>Eukaryota</taxon>
        <taxon>Fungi</taxon>
        <taxon>Dikarya</taxon>
        <taxon>Ascomycota</taxon>
        <taxon>Pezizomycotina</taxon>
        <taxon>Dothideomycetes</taxon>
        <taxon>Pleosporomycetidae</taxon>
        <taxon>Venturiales</taxon>
        <taxon>Cylindrosympodiaceae</taxon>
        <taxon>Tothia</taxon>
    </lineage>
</organism>
<comment type="caution">
    <text evidence="3">The sequence shown here is derived from an EMBL/GenBank/DDBJ whole genome shotgun (WGS) entry which is preliminary data.</text>
</comment>
<evidence type="ECO:0000313" key="4">
    <source>
        <dbReference type="Proteomes" id="UP000800235"/>
    </source>
</evidence>
<feature type="compositionally biased region" description="Basic residues" evidence="1">
    <location>
        <begin position="92"/>
        <end position="104"/>
    </location>
</feature>
<feature type="signal peptide" evidence="2">
    <location>
        <begin position="1"/>
        <end position="17"/>
    </location>
</feature>
<dbReference type="PANTHER" id="PTHR34883:SF17">
    <property type="entry name" value="CUPREDOXIN"/>
    <property type="match status" value="1"/>
</dbReference>
<proteinExistence type="predicted"/>
<reference evidence="3" key="1">
    <citation type="journal article" date="2020" name="Stud. Mycol.">
        <title>101 Dothideomycetes genomes: a test case for predicting lifestyles and emergence of pathogens.</title>
        <authorList>
            <person name="Haridas S."/>
            <person name="Albert R."/>
            <person name="Binder M."/>
            <person name="Bloem J."/>
            <person name="Labutti K."/>
            <person name="Salamov A."/>
            <person name="Andreopoulos B."/>
            <person name="Baker S."/>
            <person name="Barry K."/>
            <person name="Bills G."/>
            <person name="Bluhm B."/>
            <person name="Cannon C."/>
            <person name="Castanera R."/>
            <person name="Culley D."/>
            <person name="Daum C."/>
            <person name="Ezra D."/>
            <person name="Gonzalez J."/>
            <person name="Henrissat B."/>
            <person name="Kuo A."/>
            <person name="Liang C."/>
            <person name="Lipzen A."/>
            <person name="Lutzoni F."/>
            <person name="Magnuson J."/>
            <person name="Mondo S."/>
            <person name="Nolan M."/>
            <person name="Ohm R."/>
            <person name="Pangilinan J."/>
            <person name="Park H.-J."/>
            <person name="Ramirez L."/>
            <person name="Alfaro M."/>
            <person name="Sun H."/>
            <person name="Tritt A."/>
            <person name="Yoshinaga Y."/>
            <person name="Zwiers L.-H."/>
            <person name="Turgeon B."/>
            <person name="Goodwin S."/>
            <person name="Spatafora J."/>
            <person name="Crous P."/>
            <person name="Grigoriev I."/>
        </authorList>
    </citation>
    <scope>NUCLEOTIDE SEQUENCE</scope>
    <source>
        <strain evidence="3">CBS 130266</strain>
    </source>
</reference>
<feature type="region of interest" description="Disordered" evidence="1">
    <location>
        <begin position="188"/>
        <end position="228"/>
    </location>
</feature>
<name>A0A9P4NJ93_9PEZI</name>